<sequence>MTATTIRVLIGFLESREPLSGADLINQYGLFSGTLYPILRRLEKAGWVEATWEDGDPKQLGRPLRRLYDLTAAGQREAENALKNERTRKFFGSVGKEPLGAT</sequence>
<organism evidence="2 3">
    <name type="scientific">Psychromarinibacter sediminicola</name>
    <dbReference type="NCBI Taxonomy" id="3033385"/>
    <lineage>
        <taxon>Bacteria</taxon>
        <taxon>Pseudomonadati</taxon>
        <taxon>Pseudomonadota</taxon>
        <taxon>Alphaproteobacteria</taxon>
        <taxon>Rhodobacterales</taxon>
        <taxon>Paracoccaceae</taxon>
        <taxon>Psychromarinibacter</taxon>
    </lineage>
</organism>
<name>A0AAE3NXV2_9RHOB</name>
<gene>
    <name evidence="2" type="ORF">P1J78_25030</name>
</gene>
<dbReference type="RefSeq" id="WP_275570081.1">
    <property type="nucleotide sequence ID" value="NZ_JARGYC010000210.1"/>
</dbReference>
<proteinExistence type="predicted"/>
<evidence type="ECO:0000313" key="3">
    <source>
        <dbReference type="Proteomes" id="UP001220964"/>
    </source>
</evidence>
<feature type="domain" description="Transcription regulator PadR N-terminal" evidence="1">
    <location>
        <begin position="30"/>
        <end position="79"/>
    </location>
</feature>
<dbReference type="PANTHER" id="PTHR33169">
    <property type="entry name" value="PADR-FAMILY TRANSCRIPTIONAL REGULATOR"/>
    <property type="match status" value="1"/>
</dbReference>
<reference evidence="2" key="1">
    <citation type="submission" date="2023-03" db="EMBL/GenBank/DDBJ databases">
        <title>Multiphase analysis and comparison of six strains from genera Psychromarinibacter, Lutimaribacter, and Maritimibacter, including a novel species: Psychromarinibacter sediminicola sp. nov.</title>
        <authorList>
            <person name="Wang Y.-H."/>
            <person name="Ye M.-Q."/>
            <person name="Du Z.-J."/>
        </authorList>
    </citation>
    <scope>NUCLEOTIDE SEQUENCE</scope>
    <source>
        <strain evidence="2">C21-152</strain>
    </source>
</reference>
<keyword evidence="3" id="KW-1185">Reference proteome</keyword>
<accession>A0AAE3NXV2</accession>
<evidence type="ECO:0000259" key="1">
    <source>
        <dbReference type="Pfam" id="PF03551"/>
    </source>
</evidence>
<dbReference type="InterPro" id="IPR036388">
    <property type="entry name" value="WH-like_DNA-bd_sf"/>
</dbReference>
<dbReference type="InterPro" id="IPR005149">
    <property type="entry name" value="Tscrpt_reg_PadR_N"/>
</dbReference>
<dbReference type="Proteomes" id="UP001220964">
    <property type="component" value="Unassembled WGS sequence"/>
</dbReference>
<dbReference type="EMBL" id="JARGYC010000210">
    <property type="protein sequence ID" value="MDF0603976.1"/>
    <property type="molecule type" value="Genomic_DNA"/>
</dbReference>
<dbReference type="SUPFAM" id="SSF46785">
    <property type="entry name" value="Winged helix' DNA-binding domain"/>
    <property type="match status" value="1"/>
</dbReference>
<dbReference type="InterPro" id="IPR036390">
    <property type="entry name" value="WH_DNA-bd_sf"/>
</dbReference>
<evidence type="ECO:0000313" key="2">
    <source>
        <dbReference type="EMBL" id="MDF0603976.1"/>
    </source>
</evidence>
<dbReference type="PANTHER" id="PTHR33169:SF14">
    <property type="entry name" value="TRANSCRIPTIONAL REGULATOR RV3488"/>
    <property type="match status" value="1"/>
</dbReference>
<dbReference type="InterPro" id="IPR052509">
    <property type="entry name" value="Metal_resp_DNA-bind_regulator"/>
</dbReference>
<dbReference type="Gene3D" id="1.10.10.10">
    <property type="entry name" value="Winged helix-like DNA-binding domain superfamily/Winged helix DNA-binding domain"/>
    <property type="match status" value="1"/>
</dbReference>
<comment type="caution">
    <text evidence="2">The sequence shown here is derived from an EMBL/GenBank/DDBJ whole genome shotgun (WGS) entry which is preliminary data.</text>
</comment>
<dbReference type="AlphaFoldDB" id="A0AAE3NXV2"/>
<protein>
    <submittedName>
        <fullName evidence="2">PadR family transcriptional regulator</fullName>
    </submittedName>
</protein>
<dbReference type="Pfam" id="PF03551">
    <property type="entry name" value="PadR"/>
    <property type="match status" value="1"/>
</dbReference>